<sequence>MQKIWQEAEALQTELVERRRDLHRHPETGWTEFRTASIVIKELQALGYEVYMGDDALVEEEMMGLPVTEVLEQAMVRAVSEGADADLVEKMRGGKTGVVGVMKFSRPGKIVAFRFDMDCNDVEECDTADHRPLESGFQSLHAKEMHACGHDGHVTIGLGLAKLISEYKEEMAGTIKLIFQPAEEGVRGARAMVAKGIVDDVDYMFGGHIGFKATKSDSLVCLTGGFLATTKLDASFKGESSHAGAAPERGRNALLAAAASCIALHSISRHGQGASRINVGVLQAGTGRNVLPDVGLIKMETRGANTEINEFMVTEARRMIKASADMYNVDVTVSEAGGAPACVADHELGAEIKALAEACGQYGQVVDYMDLGGSEDCSYFMERVQQNGGRAAYLMYGTEIAAGHHNSCFDFDEKCLYKAVAMLTELAIAYTNK</sequence>
<evidence type="ECO:0000313" key="6">
    <source>
        <dbReference type="Proteomes" id="UP000443070"/>
    </source>
</evidence>
<organism evidence="3">
    <name type="scientific">Phascolarctobacterium faecium</name>
    <dbReference type="NCBI Taxonomy" id="33025"/>
    <lineage>
        <taxon>Bacteria</taxon>
        <taxon>Bacillati</taxon>
        <taxon>Bacillota</taxon>
        <taxon>Negativicutes</taxon>
        <taxon>Acidaminococcales</taxon>
        <taxon>Acidaminococcaceae</taxon>
        <taxon>Phascolarctobacterium</taxon>
    </lineage>
</organism>
<proteinExistence type="predicted"/>
<dbReference type="InterPro" id="IPR002933">
    <property type="entry name" value="Peptidase_M20"/>
</dbReference>
<dbReference type="SUPFAM" id="SSF55031">
    <property type="entry name" value="Bacterial exopeptidase dimerisation domain"/>
    <property type="match status" value="1"/>
</dbReference>
<dbReference type="GeneID" id="49407728"/>
<accession>A0A3G9H9A5</accession>
<protein>
    <submittedName>
        <fullName evidence="3">Amidohydrolase</fullName>
    </submittedName>
</protein>
<evidence type="ECO:0000313" key="4">
    <source>
        <dbReference type="EMBL" id="MTT76604.1"/>
    </source>
</evidence>
<dbReference type="SUPFAM" id="SSF53187">
    <property type="entry name" value="Zn-dependent exopeptidases"/>
    <property type="match status" value="1"/>
</dbReference>
<dbReference type="PANTHER" id="PTHR30575">
    <property type="entry name" value="PEPTIDASE M20"/>
    <property type="match status" value="1"/>
</dbReference>
<dbReference type="GO" id="GO:0046657">
    <property type="term" value="P:folic acid catabolic process"/>
    <property type="evidence" value="ECO:0007669"/>
    <property type="project" value="TreeGrafter"/>
</dbReference>
<dbReference type="AlphaFoldDB" id="A0A3G9H9A5"/>
<dbReference type="Pfam" id="PF07687">
    <property type="entry name" value="M20_dimer"/>
    <property type="match status" value="1"/>
</dbReference>
<dbReference type="EMBL" id="WNBM01000009">
    <property type="protein sequence ID" value="MTT76604.1"/>
    <property type="molecule type" value="Genomic_DNA"/>
</dbReference>
<dbReference type="PIRSF" id="PIRSF005962">
    <property type="entry name" value="Pept_M20D_amidohydro"/>
    <property type="match status" value="1"/>
</dbReference>
<dbReference type="Gene3D" id="3.40.630.10">
    <property type="entry name" value="Zn peptidases"/>
    <property type="match status" value="2"/>
</dbReference>
<dbReference type="Proteomes" id="UP000443070">
    <property type="component" value="Unassembled WGS sequence"/>
</dbReference>
<dbReference type="PANTHER" id="PTHR30575:SF3">
    <property type="entry name" value="PEPTIDASE M20 DIMERISATION DOMAIN-CONTAINING PROTEIN"/>
    <property type="match status" value="1"/>
</dbReference>
<keyword evidence="6" id="KW-1185">Reference proteome</keyword>
<gene>
    <name evidence="3" type="ORF">BN533_00546</name>
    <name evidence="4" type="ORF">GMD11_10055</name>
    <name evidence="5" type="ORF">GMD18_09350</name>
</gene>
<evidence type="ECO:0000313" key="5">
    <source>
        <dbReference type="EMBL" id="MTU04603.1"/>
    </source>
</evidence>
<feature type="binding site" evidence="1">
    <location>
        <position position="405"/>
    </location>
    <ligand>
        <name>Mn(2+)</name>
        <dbReference type="ChEBI" id="CHEBI:29035"/>
        <label>2</label>
    </ligand>
</feature>
<accession>R6I5F0</accession>
<comment type="cofactor">
    <cofactor evidence="1">
        <name>Mn(2+)</name>
        <dbReference type="ChEBI" id="CHEBI:29035"/>
    </cofactor>
    <text evidence="1">The Mn(2+) ion enhances activity.</text>
</comment>
<feature type="domain" description="Peptidase M20 dimerisation" evidence="2">
    <location>
        <begin position="235"/>
        <end position="321"/>
    </location>
</feature>
<keyword evidence="1" id="KW-0464">Manganese</keyword>
<dbReference type="EMBL" id="WNBW01000009">
    <property type="protein sequence ID" value="MTU04603.1"/>
    <property type="molecule type" value="Genomic_DNA"/>
</dbReference>
<name>A0A3G9H9A5_9FIRM</name>
<dbReference type="GO" id="GO:0071713">
    <property type="term" value="F:para-aminobenzoyl-glutamate hydrolase activity"/>
    <property type="evidence" value="ECO:0007669"/>
    <property type="project" value="TreeGrafter"/>
</dbReference>
<keyword evidence="3" id="KW-0378">Hydrolase</keyword>
<dbReference type="OrthoDB" id="1633187at2"/>
<dbReference type="InterPro" id="IPR011650">
    <property type="entry name" value="Peptidase_M20_dimer"/>
</dbReference>
<reference evidence="6 7" key="2">
    <citation type="journal article" date="2019" name="Nat. Med.">
        <title>A library of human gut bacterial isolates paired with longitudinal multiomics data enables mechanistic microbiome research.</title>
        <authorList>
            <person name="Poyet M."/>
            <person name="Groussin M."/>
            <person name="Gibbons S.M."/>
            <person name="Avila-Pacheco J."/>
            <person name="Jiang X."/>
            <person name="Kearney S.M."/>
            <person name="Perrotta A.R."/>
            <person name="Berdy B."/>
            <person name="Zhao S."/>
            <person name="Lieberman T.D."/>
            <person name="Swanson P.K."/>
            <person name="Smith M."/>
            <person name="Roesemann S."/>
            <person name="Alexander J.E."/>
            <person name="Rich S.A."/>
            <person name="Livny J."/>
            <person name="Vlamakis H."/>
            <person name="Clish C."/>
            <person name="Bullock K."/>
            <person name="Deik A."/>
            <person name="Scott J."/>
            <person name="Pierce K.A."/>
            <person name="Xavier R.J."/>
            <person name="Alm E.J."/>
        </authorList>
    </citation>
    <scope>NUCLEOTIDE SEQUENCE [LARGE SCALE GENOMIC DNA]</scope>
    <source>
        <strain evidence="4 7">BIOML-A13</strain>
        <strain evidence="5 6">BIOML-A3</strain>
    </source>
</reference>
<dbReference type="GO" id="GO:0005737">
    <property type="term" value="C:cytoplasm"/>
    <property type="evidence" value="ECO:0007669"/>
    <property type="project" value="TreeGrafter"/>
</dbReference>
<dbReference type="InterPro" id="IPR052030">
    <property type="entry name" value="Peptidase_M20/M20A_hydrolases"/>
</dbReference>
<comment type="caution">
    <text evidence="3">The sequence shown here is derived from an EMBL/GenBank/DDBJ whole genome shotgun (WGS) entry which is preliminary data.</text>
</comment>
<evidence type="ECO:0000256" key="1">
    <source>
        <dbReference type="PIRSR" id="PIRSR005962-1"/>
    </source>
</evidence>
<dbReference type="EMBL" id="CBDS010000033">
    <property type="protein sequence ID" value="CDB45418.1"/>
    <property type="molecule type" value="Genomic_DNA"/>
</dbReference>
<dbReference type="InterPro" id="IPR017439">
    <property type="entry name" value="Amidohydrolase"/>
</dbReference>
<dbReference type="RefSeq" id="WP_021717449.1">
    <property type="nucleotide sequence ID" value="NZ_AP019004.1"/>
</dbReference>
<dbReference type="Proteomes" id="UP000484547">
    <property type="component" value="Unassembled WGS sequence"/>
</dbReference>
<evidence type="ECO:0000313" key="3">
    <source>
        <dbReference type="EMBL" id="CDB45418.1"/>
    </source>
</evidence>
<feature type="binding site" evidence="1">
    <location>
        <position position="184"/>
    </location>
    <ligand>
        <name>Mn(2+)</name>
        <dbReference type="ChEBI" id="CHEBI:29035"/>
        <label>2</label>
    </ligand>
</feature>
<dbReference type="Pfam" id="PF01546">
    <property type="entry name" value="Peptidase_M20"/>
    <property type="match status" value="1"/>
</dbReference>
<evidence type="ECO:0000313" key="7">
    <source>
        <dbReference type="Proteomes" id="UP000484547"/>
    </source>
</evidence>
<feature type="binding site" evidence="1">
    <location>
        <position position="150"/>
    </location>
    <ligand>
        <name>Mn(2+)</name>
        <dbReference type="ChEBI" id="CHEBI:29035"/>
        <label>2</label>
    </ligand>
</feature>
<dbReference type="GO" id="GO:0046872">
    <property type="term" value="F:metal ion binding"/>
    <property type="evidence" value="ECO:0007669"/>
    <property type="project" value="UniProtKB-KW"/>
</dbReference>
<dbReference type="InterPro" id="IPR036264">
    <property type="entry name" value="Bact_exopeptidase_dim_dom"/>
</dbReference>
<reference evidence="3" key="1">
    <citation type="submission" date="2012-11" db="EMBL/GenBank/DDBJ databases">
        <title>Dependencies among metagenomic species, viruses, plasmids and units of genetic variation.</title>
        <authorList>
            <person name="Nielsen H.B."/>
            <person name="Almeida M."/>
            <person name="Juncker A.S."/>
            <person name="Rasmussen S."/>
            <person name="Li J."/>
            <person name="Sunagawa S."/>
            <person name="Plichta D."/>
            <person name="Gautier L."/>
            <person name="Le Chatelier E."/>
            <person name="Peletier E."/>
            <person name="Bonde I."/>
            <person name="Nielsen T."/>
            <person name="Manichanh C."/>
            <person name="Arumugam M."/>
            <person name="Batto J."/>
            <person name="Santos M.B.Q.D."/>
            <person name="Blom N."/>
            <person name="Borruel N."/>
            <person name="Burgdorf K.S."/>
            <person name="Boumezbeur F."/>
            <person name="Casellas F."/>
            <person name="Dore J."/>
            <person name="Guarner F."/>
            <person name="Hansen T."/>
            <person name="Hildebrand F."/>
            <person name="Kaas R.S."/>
            <person name="Kennedy S."/>
            <person name="Kristiansen K."/>
            <person name="Kultima J.R."/>
            <person name="Leonard P."/>
            <person name="Levenez F."/>
            <person name="Lund O."/>
            <person name="Moumen B."/>
            <person name="Le Paslier D."/>
            <person name="Pons N."/>
            <person name="Pedersen O."/>
            <person name="Prifti E."/>
            <person name="Qin J."/>
            <person name="Raes J."/>
            <person name="Tap J."/>
            <person name="Tims S."/>
            <person name="Ussery D.W."/>
            <person name="Yamada T."/>
            <person name="MetaHit consortium"/>
            <person name="Renault P."/>
            <person name="Sicheritz-Ponten T."/>
            <person name="Bork P."/>
            <person name="Wang J."/>
            <person name="Brunak S."/>
            <person name="Ehrlich S.D."/>
        </authorList>
    </citation>
    <scope>NUCLEOTIDE SEQUENCE [LARGE SCALE GENOMIC DNA]</scope>
</reference>
<feature type="binding site" evidence="1">
    <location>
        <position position="208"/>
    </location>
    <ligand>
        <name>Mn(2+)</name>
        <dbReference type="ChEBI" id="CHEBI:29035"/>
        <label>2</label>
    </ligand>
</feature>
<dbReference type="NCBIfam" id="TIGR01891">
    <property type="entry name" value="amidohydrolases"/>
    <property type="match status" value="1"/>
</dbReference>
<feature type="binding site" evidence="1">
    <location>
        <position position="148"/>
    </location>
    <ligand>
        <name>Mn(2+)</name>
        <dbReference type="ChEBI" id="CHEBI:29035"/>
        <label>2</label>
    </ligand>
</feature>
<dbReference type="GO" id="GO:0016805">
    <property type="term" value="F:dipeptidase activity"/>
    <property type="evidence" value="ECO:0007669"/>
    <property type="project" value="TreeGrafter"/>
</dbReference>
<evidence type="ECO:0000259" key="2">
    <source>
        <dbReference type="Pfam" id="PF07687"/>
    </source>
</evidence>
<keyword evidence="1" id="KW-0479">Metal-binding</keyword>